<dbReference type="EMBL" id="CAUYUJ010016482">
    <property type="protein sequence ID" value="CAK0865755.1"/>
    <property type="molecule type" value="Genomic_DNA"/>
</dbReference>
<gene>
    <name evidence="2" type="ORF">PCOR1329_LOCUS53197</name>
</gene>
<feature type="compositionally biased region" description="Basic and acidic residues" evidence="1">
    <location>
        <begin position="37"/>
        <end position="46"/>
    </location>
</feature>
<comment type="caution">
    <text evidence="2">The sequence shown here is derived from an EMBL/GenBank/DDBJ whole genome shotgun (WGS) entry which is preliminary data.</text>
</comment>
<dbReference type="Proteomes" id="UP001189429">
    <property type="component" value="Unassembled WGS sequence"/>
</dbReference>
<evidence type="ECO:0000256" key="1">
    <source>
        <dbReference type="SAM" id="MobiDB-lite"/>
    </source>
</evidence>
<accession>A0ABN9UZW9</accession>
<keyword evidence="3" id="KW-1185">Reference proteome</keyword>
<evidence type="ECO:0000313" key="2">
    <source>
        <dbReference type="EMBL" id="CAK0865755.1"/>
    </source>
</evidence>
<evidence type="ECO:0000313" key="3">
    <source>
        <dbReference type="Proteomes" id="UP001189429"/>
    </source>
</evidence>
<feature type="compositionally biased region" description="Pro residues" evidence="1">
    <location>
        <begin position="1"/>
        <end position="29"/>
    </location>
</feature>
<sequence length="349" mass="37769">MARPRPTPRQPPFPPPPATASRPPAPPTPASVTDSRYNARGDERMRGGWSGRPTRMPDNDHNINRAAFETIIAAAKRGEADVYLREAAISAANHLAIMAIALRAAELSQQFAVRIPQITARIPRVAARAPLVERRLQLAAAPSWRELRPRAKLAEAEEARDRRGQAQLRREALLQERHRQAAEAMRRARLASSLVDARAEGDAPPALCLACGDALTPQGVLVSLSEKGNPAAPPTPGGDAAWRAFGTTRFDDKAEPVGDAKKFRIKASWERDVRVPGSRPLDNFMGEGARVHELSSAGQRRQMNVSENFPNDKGCVISPDSSGVCSFALGSRAGPARGLQALAKRRPTV</sequence>
<feature type="region of interest" description="Disordered" evidence="1">
    <location>
        <begin position="1"/>
        <end position="61"/>
    </location>
</feature>
<proteinExistence type="predicted"/>
<name>A0ABN9UZW9_9DINO</name>
<reference evidence="2" key="1">
    <citation type="submission" date="2023-10" db="EMBL/GenBank/DDBJ databases">
        <authorList>
            <person name="Chen Y."/>
            <person name="Shah S."/>
            <person name="Dougan E. K."/>
            <person name="Thang M."/>
            <person name="Chan C."/>
        </authorList>
    </citation>
    <scope>NUCLEOTIDE SEQUENCE [LARGE SCALE GENOMIC DNA]</scope>
</reference>
<organism evidence="2 3">
    <name type="scientific">Prorocentrum cordatum</name>
    <dbReference type="NCBI Taxonomy" id="2364126"/>
    <lineage>
        <taxon>Eukaryota</taxon>
        <taxon>Sar</taxon>
        <taxon>Alveolata</taxon>
        <taxon>Dinophyceae</taxon>
        <taxon>Prorocentrales</taxon>
        <taxon>Prorocentraceae</taxon>
        <taxon>Prorocentrum</taxon>
    </lineage>
</organism>
<protein>
    <submittedName>
        <fullName evidence="2">Uncharacterized protein</fullName>
    </submittedName>
</protein>